<reference evidence="2" key="2">
    <citation type="submission" date="2012-05" db="EMBL/GenBank/DDBJ databases">
        <title>The Genome Annotation of Fusarium oxysporum Cotton.</title>
        <authorList>
            <consortium name="The Broad Institute Genomics Platform"/>
            <person name="Ma L.-J."/>
            <person name="Corby-Kistler H."/>
            <person name="Broz K."/>
            <person name="Gale L.R."/>
            <person name="Jonkers W."/>
            <person name="O'Donnell K."/>
            <person name="Ploetz R."/>
            <person name="Steinberg C."/>
            <person name="Schwartz D.C."/>
            <person name="VanEtten H."/>
            <person name="Zhou S."/>
            <person name="Young S.K."/>
            <person name="Zeng Q."/>
            <person name="Gargeya S."/>
            <person name="Fitzgerald M."/>
            <person name="Abouelleil A."/>
            <person name="Alvarado L."/>
            <person name="Chapman S.B."/>
            <person name="Gainer-Dewar J."/>
            <person name="Goldberg J."/>
            <person name="Griggs A."/>
            <person name="Gujja S."/>
            <person name="Hansen M."/>
            <person name="Howarth C."/>
            <person name="Imamovic A."/>
            <person name="Ireland A."/>
            <person name="Larimer J."/>
            <person name="McCowan C."/>
            <person name="Murphy C."/>
            <person name="Pearson M."/>
            <person name="Poon T.W."/>
            <person name="Priest M."/>
            <person name="Roberts A."/>
            <person name="Saif S."/>
            <person name="Shea T."/>
            <person name="Sykes S."/>
            <person name="Wortman J."/>
            <person name="Nusbaum C."/>
            <person name="Birren B."/>
        </authorList>
    </citation>
    <scope>NUCLEOTIDE SEQUENCE</scope>
    <source>
        <strain evidence="2">25433</strain>
    </source>
</reference>
<reference evidence="2" key="1">
    <citation type="submission" date="2011-11" db="EMBL/GenBank/DDBJ databases">
        <title>The Genome Sequence of Fusarium oxysporum Cotton.</title>
        <authorList>
            <consortium name="The Broad Institute Genome Sequencing Platform"/>
            <person name="Ma L.-J."/>
            <person name="Gale L.R."/>
            <person name="Schwartz D.C."/>
            <person name="Zhou S."/>
            <person name="Corby-Kistler H."/>
            <person name="Young S.K."/>
            <person name="Zeng Q."/>
            <person name="Gargeya S."/>
            <person name="Fitzgerald M."/>
            <person name="Haas B."/>
            <person name="Abouelleil A."/>
            <person name="Alvarado L."/>
            <person name="Arachchi H.M."/>
            <person name="Berlin A."/>
            <person name="Brown A."/>
            <person name="Chapman S.B."/>
            <person name="Chen Z."/>
            <person name="Dunbar C."/>
            <person name="Freedman E."/>
            <person name="Gearin G."/>
            <person name="Goldberg J."/>
            <person name="Griggs A."/>
            <person name="Gujja S."/>
            <person name="Heiman D."/>
            <person name="Howarth C."/>
            <person name="Larson L."/>
            <person name="Lui A."/>
            <person name="MacDonald P.J.P."/>
            <person name="Montmayeur A."/>
            <person name="Murphy C."/>
            <person name="Neiman D."/>
            <person name="Pearson M."/>
            <person name="Priest M."/>
            <person name="Roberts A."/>
            <person name="Saif S."/>
            <person name="Shea T."/>
            <person name="Shenoy N."/>
            <person name="Sisk P."/>
            <person name="Stolte C."/>
            <person name="Sykes S."/>
            <person name="Wortman J."/>
            <person name="Nusbaum C."/>
            <person name="Birren B."/>
        </authorList>
    </citation>
    <scope>NUCLEOTIDE SEQUENCE [LARGE SCALE GENOMIC DNA]</scope>
    <source>
        <strain evidence="2">25433</strain>
    </source>
</reference>
<dbReference type="EMBL" id="JH658023">
    <property type="protein sequence ID" value="EXM15361.1"/>
    <property type="molecule type" value="Genomic_DNA"/>
</dbReference>
<dbReference type="Proteomes" id="UP000030701">
    <property type="component" value="Unassembled WGS sequence"/>
</dbReference>
<sequence length="109" mass="12183">MAQYWKGALYGITSQALYGFAARQPTRQTSTLSFVSFHFSLTGVTRTEVAVACAATTYLFNVGIWLIGSHRHTKLQDINTTATSPIFLHSKFPCSSSRHIRYPPSIKRL</sequence>
<dbReference type="AlphaFoldDB" id="X0L332"/>
<feature type="transmembrane region" description="Helical" evidence="1">
    <location>
        <begin position="49"/>
        <end position="68"/>
    </location>
</feature>
<name>X0L332_FUSOX</name>
<evidence type="ECO:0000313" key="2">
    <source>
        <dbReference type="EMBL" id="EXM15361.1"/>
    </source>
</evidence>
<evidence type="ECO:0000256" key="1">
    <source>
        <dbReference type="SAM" id="Phobius"/>
    </source>
</evidence>
<protein>
    <submittedName>
        <fullName evidence="2">Uncharacterized protein</fullName>
    </submittedName>
</protein>
<accession>X0L332</accession>
<keyword evidence="1" id="KW-0812">Transmembrane</keyword>
<proteinExistence type="predicted"/>
<keyword evidence="1" id="KW-0472">Membrane</keyword>
<gene>
    <name evidence="2" type="ORF">FOTG_16281</name>
</gene>
<organism evidence="2">
    <name type="scientific">Fusarium oxysporum f. sp. vasinfectum 25433</name>
    <dbReference type="NCBI Taxonomy" id="1089449"/>
    <lineage>
        <taxon>Eukaryota</taxon>
        <taxon>Fungi</taxon>
        <taxon>Dikarya</taxon>
        <taxon>Ascomycota</taxon>
        <taxon>Pezizomycotina</taxon>
        <taxon>Sordariomycetes</taxon>
        <taxon>Hypocreomycetidae</taxon>
        <taxon>Hypocreales</taxon>
        <taxon>Nectriaceae</taxon>
        <taxon>Fusarium</taxon>
        <taxon>Fusarium oxysporum species complex</taxon>
    </lineage>
</organism>
<dbReference type="HOGENOM" id="CLU_2184074_0_0_1"/>
<keyword evidence="1" id="KW-1133">Transmembrane helix</keyword>